<dbReference type="STRING" id="137658.SAMN05216186_11766"/>
<gene>
    <name evidence="1" type="ORF">SAMN05216186_11766</name>
</gene>
<evidence type="ECO:0000313" key="2">
    <source>
        <dbReference type="Proteomes" id="UP000198706"/>
    </source>
</evidence>
<reference evidence="1 2" key="1">
    <citation type="submission" date="2016-10" db="EMBL/GenBank/DDBJ databases">
        <authorList>
            <person name="de Groot N.N."/>
        </authorList>
    </citation>
    <scope>NUCLEOTIDE SEQUENCE [LARGE SCALE GENOMIC DNA]</scope>
    <source>
        <strain evidence="1 2">JCM 21544</strain>
    </source>
</reference>
<dbReference type="InterPro" id="IPR021527">
    <property type="entry name" value="DUF2795"/>
</dbReference>
<evidence type="ECO:0000313" key="1">
    <source>
        <dbReference type="EMBL" id="SDL26971.1"/>
    </source>
</evidence>
<dbReference type="RefSeq" id="WP_084335833.1">
    <property type="nucleotide sequence ID" value="NZ_CBKZNZ010000003.1"/>
</dbReference>
<dbReference type="OrthoDB" id="3078349at2"/>
<keyword evidence="2" id="KW-1185">Reference proteome</keyword>
<dbReference type="Pfam" id="PF11387">
    <property type="entry name" value="DUF2795"/>
    <property type="match status" value="1"/>
</dbReference>
<protein>
    <recommendedName>
        <fullName evidence="3">DUF2795 domain-containing protein</fullName>
    </recommendedName>
</protein>
<organism evidence="1 2">
    <name type="scientific">Pseudomonas indica</name>
    <dbReference type="NCBI Taxonomy" id="137658"/>
    <lineage>
        <taxon>Bacteria</taxon>
        <taxon>Pseudomonadati</taxon>
        <taxon>Pseudomonadota</taxon>
        <taxon>Gammaproteobacteria</taxon>
        <taxon>Pseudomonadales</taxon>
        <taxon>Pseudomonadaceae</taxon>
        <taxon>Pseudomonas</taxon>
    </lineage>
</organism>
<name>A0A1G9IP92_9PSED</name>
<dbReference type="AlphaFoldDB" id="A0A1G9IP92"/>
<evidence type="ECO:0008006" key="3">
    <source>
        <dbReference type="Google" id="ProtNLM"/>
    </source>
</evidence>
<proteinExistence type="predicted"/>
<dbReference type="Proteomes" id="UP000198706">
    <property type="component" value="Unassembled WGS sequence"/>
</dbReference>
<sequence length="68" mass="7371">MTRGLGGSSPANVSQYLKGVGFPATKQRLLEQAERNGAQDEVLNVLRKMPEAQYDDMAGVMKGFGQVE</sequence>
<dbReference type="EMBL" id="FNFD01000017">
    <property type="protein sequence ID" value="SDL26971.1"/>
    <property type="molecule type" value="Genomic_DNA"/>
</dbReference>
<accession>A0A1G9IP92</accession>